<dbReference type="SUPFAM" id="SSF53822">
    <property type="entry name" value="Periplasmic binding protein-like I"/>
    <property type="match status" value="1"/>
</dbReference>
<comment type="similarity">
    <text evidence="2">Belongs to the bacterial solute-binding protein 2 family.</text>
</comment>
<dbReference type="GO" id="GO:0030313">
    <property type="term" value="C:cell envelope"/>
    <property type="evidence" value="ECO:0007669"/>
    <property type="project" value="UniProtKB-SubCell"/>
</dbReference>
<dbReference type="Pfam" id="PF13407">
    <property type="entry name" value="Peripla_BP_4"/>
    <property type="match status" value="1"/>
</dbReference>
<protein>
    <submittedName>
        <fullName evidence="5">Substrate-binding domain-containing protein</fullName>
    </submittedName>
</protein>
<dbReference type="EMBL" id="WLVL01000006">
    <property type="protein sequence ID" value="MTB70697.1"/>
    <property type="molecule type" value="Genomic_DNA"/>
</dbReference>
<dbReference type="Gene3D" id="3.40.50.2300">
    <property type="match status" value="2"/>
</dbReference>
<proteinExistence type="inferred from homology"/>
<dbReference type="Gene3D" id="1.10.260.40">
    <property type="entry name" value="lambda repressor-like DNA-binding domains"/>
    <property type="match status" value="1"/>
</dbReference>
<evidence type="ECO:0000313" key="6">
    <source>
        <dbReference type="Proteomes" id="UP000431092"/>
    </source>
</evidence>
<dbReference type="InterPro" id="IPR028082">
    <property type="entry name" value="Peripla_BP_I"/>
</dbReference>
<dbReference type="Pfam" id="PF00356">
    <property type="entry name" value="LacI"/>
    <property type="match status" value="1"/>
</dbReference>
<dbReference type="AlphaFoldDB" id="A0A6I3IAK3"/>
<name>A0A6I3IAK3_9MICO</name>
<comment type="subcellular location">
    <subcellularLocation>
        <location evidence="1">Cell envelope</location>
    </subcellularLocation>
</comment>
<dbReference type="PROSITE" id="PS50932">
    <property type="entry name" value="HTH_LACI_2"/>
    <property type="match status" value="1"/>
</dbReference>
<dbReference type="CDD" id="cd01392">
    <property type="entry name" value="HTH_LacI"/>
    <property type="match status" value="1"/>
</dbReference>
<dbReference type="GO" id="GO:0006355">
    <property type="term" value="P:regulation of DNA-templated transcription"/>
    <property type="evidence" value="ECO:0007669"/>
    <property type="project" value="InterPro"/>
</dbReference>
<organism evidence="5 6">
    <name type="scientific">Arsenicicoccus cauae</name>
    <dbReference type="NCBI Taxonomy" id="2663847"/>
    <lineage>
        <taxon>Bacteria</taxon>
        <taxon>Bacillati</taxon>
        <taxon>Actinomycetota</taxon>
        <taxon>Actinomycetes</taxon>
        <taxon>Micrococcales</taxon>
        <taxon>Intrasporangiaceae</taxon>
        <taxon>Arsenicicoccus</taxon>
    </lineage>
</organism>
<dbReference type="SMART" id="SM00354">
    <property type="entry name" value="HTH_LACI"/>
    <property type="match status" value="1"/>
</dbReference>
<reference evidence="5 6" key="1">
    <citation type="submission" date="2019-11" db="EMBL/GenBank/DDBJ databases">
        <title>Whole genome sequencing identifies a novel species of the genus Arsenicicoccus isolated from human blood.</title>
        <authorList>
            <person name="Jeong J.H."/>
            <person name="Kweon O.J."/>
            <person name="Kim H.R."/>
            <person name="Kim T.-H."/>
            <person name="Ha S.-M."/>
            <person name="Lee M.-K."/>
        </authorList>
    </citation>
    <scope>NUCLEOTIDE SEQUENCE [LARGE SCALE GENOMIC DNA]</scope>
    <source>
        <strain evidence="5 6">MKL-02</strain>
    </source>
</reference>
<comment type="caution">
    <text evidence="5">The sequence shown here is derived from an EMBL/GenBank/DDBJ whole genome shotgun (WGS) entry which is preliminary data.</text>
</comment>
<dbReference type="Proteomes" id="UP000431092">
    <property type="component" value="Unassembled WGS sequence"/>
</dbReference>
<evidence type="ECO:0000259" key="4">
    <source>
        <dbReference type="PROSITE" id="PS50932"/>
    </source>
</evidence>
<evidence type="ECO:0000256" key="2">
    <source>
        <dbReference type="ARBA" id="ARBA00007639"/>
    </source>
</evidence>
<feature type="domain" description="HTH lacI-type" evidence="4">
    <location>
        <begin position="7"/>
        <end position="59"/>
    </location>
</feature>
<dbReference type="RefSeq" id="WP_050347437.1">
    <property type="nucleotide sequence ID" value="NZ_WLVL01000006.1"/>
</dbReference>
<dbReference type="CDD" id="cd06307">
    <property type="entry name" value="PBP1_sugar_binding"/>
    <property type="match status" value="1"/>
</dbReference>
<dbReference type="SUPFAM" id="SSF47413">
    <property type="entry name" value="lambda repressor-like DNA-binding domains"/>
    <property type="match status" value="1"/>
</dbReference>
<dbReference type="InterPro" id="IPR000843">
    <property type="entry name" value="HTH_LacI"/>
</dbReference>
<dbReference type="GO" id="GO:0030246">
    <property type="term" value="F:carbohydrate binding"/>
    <property type="evidence" value="ECO:0007669"/>
    <property type="project" value="UniProtKB-ARBA"/>
</dbReference>
<evidence type="ECO:0000313" key="5">
    <source>
        <dbReference type="EMBL" id="MTB70697.1"/>
    </source>
</evidence>
<accession>A0A6I3IAK3</accession>
<dbReference type="PANTHER" id="PTHR46847:SF1">
    <property type="entry name" value="D-ALLOSE-BINDING PERIPLASMIC PROTEIN-RELATED"/>
    <property type="match status" value="1"/>
</dbReference>
<sequence>MRPPHPLKDIAAQAGLSEATVDRALHGRSNVSAAAVRAVEQAVLELDRQQSQLRLGARTVLVDVVMQAPARFTGAVRTALEAELAWVRPAAVRARFHLRERADVEELVETIDRVGSGGRTSQGLLLKAPDDPAIAAAVDRAAGRGIPVVTLVTDVPSSRRVAYVGLDNQQAGATAAFLVSRWLTPRGVGDGEGRRVLVTMSRSTFLGEHERVRAFEDELAVLRPEEPVLVVSDADGLDAATGDLVGPALDEEPGVCAVYSVGGGNRATLAELRRRGRRVEAYVAHDLDEDNVALLRSGAIDAVIHHDLQSDCRRAVRQVLRHHRLVSGAPLTVPASLEIITRYNLPTRWIDPA</sequence>
<gene>
    <name evidence="5" type="ORF">GGG17_01630</name>
</gene>
<keyword evidence="6" id="KW-1185">Reference proteome</keyword>
<dbReference type="GO" id="GO:0003677">
    <property type="term" value="F:DNA binding"/>
    <property type="evidence" value="ECO:0007669"/>
    <property type="project" value="InterPro"/>
</dbReference>
<dbReference type="InterPro" id="IPR010982">
    <property type="entry name" value="Lambda_DNA-bd_dom_sf"/>
</dbReference>
<evidence type="ECO:0000256" key="1">
    <source>
        <dbReference type="ARBA" id="ARBA00004196"/>
    </source>
</evidence>
<evidence type="ECO:0000256" key="3">
    <source>
        <dbReference type="ARBA" id="ARBA00022729"/>
    </source>
</evidence>
<keyword evidence="3" id="KW-0732">Signal</keyword>
<dbReference type="PANTHER" id="PTHR46847">
    <property type="entry name" value="D-ALLOSE-BINDING PERIPLASMIC PROTEIN-RELATED"/>
    <property type="match status" value="1"/>
</dbReference>
<dbReference type="InterPro" id="IPR025997">
    <property type="entry name" value="SBP_2_dom"/>
</dbReference>